<evidence type="ECO:0000256" key="5">
    <source>
        <dbReference type="ARBA" id="ARBA00022490"/>
    </source>
</evidence>
<keyword evidence="5" id="KW-0963">Cytoplasm</keyword>
<keyword evidence="4" id="KW-0813">Transport</keyword>
<dbReference type="SUPFAM" id="SSF52087">
    <property type="entry name" value="CRAL/TRIO domain"/>
    <property type="match status" value="1"/>
</dbReference>
<keyword evidence="6" id="KW-0132">Cell division</keyword>
<feature type="domain" description="GOLD" evidence="12">
    <location>
        <begin position="543"/>
        <end position="676"/>
    </location>
</feature>
<dbReference type="GO" id="GO:0051301">
    <property type="term" value="P:cell division"/>
    <property type="evidence" value="ECO:0007669"/>
    <property type="project" value="UniProtKB-KW"/>
</dbReference>
<reference evidence="13" key="1">
    <citation type="journal article" date="2011" name="Plant Physiol.">
        <title>Comprehensive sequence analysis of 24,783 barley full-length cDNAs derived from 12 clone libraries.</title>
        <authorList>
            <person name="Matsumoto T."/>
            <person name="Tanaka T."/>
            <person name="Sakai H."/>
            <person name="Amano N."/>
            <person name="Kanamori H."/>
            <person name="Kurita K."/>
            <person name="Kikuta A."/>
            <person name="Kamiya K."/>
            <person name="Yamamoto M."/>
            <person name="Ikawa H."/>
            <person name="Fujii N."/>
            <person name="Hori K."/>
            <person name="Itoh T."/>
            <person name="Sato K."/>
        </authorList>
    </citation>
    <scope>NUCLEOTIDE SEQUENCE</scope>
</reference>
<organism evidence="13">
    <name type="scientific">Hordeum vulgare subsp. vulgare</name>
    <name type="common">Domesticated barley</name>
    <dbReference type="NCBI Taxonomy" id="112509"/>
    <lineage>
        <taxon>Eukaryota</taxon>
        <taxon>Viridiplantae</taxon>
        <taxon>Streptophyta</taxon>
        <taxon>Embryophyta</taxon>
        <taxon>Tracheophyta</taxon>
        <taxon>Spermatophyta</taxon>
        <taxon>Magnoliopsida</taxon>
        <taxon>Liliopsida</taxon>
        <taxon>Poales</taxon>
        <taxon>Poaceae</taxon>
        <taxon>BOP clade</taxon>
        <taxon>Pooideae</taxon>
        <taxon>Triticodae</taxon>
        <taxon>Triticeae</taxon>
        <taxon>Hordeinae</taxon>
        <taxon>Hordeum</taxon>
    </lineage>
</organism>
<comment type="subcellular location">
    <subcellularLocation>
        <location evidence="2">Cytoplasm</location>
    </subcellularLocation>
    <subcellularLocation>
        <location evidence="1">Membrane</location>
    </subcellularLocation>
</comment>
<evidence type="ECO:0000256" key="3">
    <source>
        <dbReference type="ARBA" id="ARBA00007155"/>
    </source>
</evidence>
<dbReference type="Gene3D" id="2.60.120.680">
    <property type="entry name" value="GOLD domain"/>
    <property type="match status" value="1"/>
</dbReference>
<dbReference type="InterPro" id="IPR036865">
    <property type="entry name" value="CRAL-TRIO_dom_sf"/>
</dbReference>
<evidence type="ECO:0000259" key="11">
    <source>
        <dbReference type="PROSITE" id="PS50191"/>
    </source>
</evidence>
<dbReference type="EMBL" id="AK373787">
    <property type="protein sequence ID" value="BAK04984.1"/>
    <property type="molecule type" value="mRNA"/>
</dbReference>
<dbReference type="CDD" id="cd00170">
    <property type="entry name" value="SEC14"/>
    <property type="match status" value="1"/>
</dbReference>
<comment type="similarity">
    <text evidence="3">Belongs to the patellin family.</text>
</comment>
<evidence type="ECO:0000256" key="8">
    <source>
        <dbReference type="ARBA" id="ARBA00023136"/>
    </source>
</evidence>
<dbReference type="PANTHER" id="PTHR45932:SF1">
    <property type="entry name" value="OS05G0429400 PROTEIN"/>
    <property type="match status" value="1"/>
</dbReference>
<sequence length="681" mass="73517">MPPAKQTPRPVEAELVVVLFSSTSAPSLHLSTNLSPPSHSLSTILPLLHALLVSTGLHARARFDPVPASSMAEGAKQEAAAAAAVAEVVAPEADSKVVEEKAVEVEAKVAEAEAAAEEEEEEKKMEEAEAEAGAVIEGTTASFKEESNLVADLADPEQKALAQLKELVAAALASGEFDLPPPPPPPAPAAEEPAKEEEEAAAAKSDVAAEVGEAPKTGVAAASEPKAEEPAKEEPKTEAPAKVEPKAEEPAKVEPKAEEAPPAAVAVVEEPKAEAPAAMAAAEEPKPEVVAEPKPEPEEKTVVVAEEAGAKTVEAIEETVVPAAPEPEAAPVAEPKEELIWGVPLVGEDERTDTVLLKFLRAREFKVKEAMAMLKAAVLWRKSFGIDALLDADLGVPELENVVFYRGADREGHPVCYNVYSEFQDKDLYEKAFGDDEKRERFLKWRIQLLERGIREQLDFSPSGICSMVQVTDLKNSPPMLGKHRAVTRQALALLQDNYPEFIAKKVFINVPWWYLAANKVMSPFLTQRTKSKFTFCGPAKTAETLFRYIAPEQVPVQFGGLFKEDDTEFSTSDGVTELTVKPSSKETIEIPATENSTVVWELRVLGWEVSYGVEFTPDAEGGYTVIVQKTRKVPANEEPIMKGSFKASEPGKVLLTVNNPTSKKKKLLCRFKVKSSTESA</sequence>
<dbReference type="InterPro" id="IPR011074">
    <property type="entry name" value="CRAL/TRIO_N_dom"/>
</dbReference>
<dbReference type="InterPro" id="IPR036273">
    <property type="entry name" value="CRAL/TRIO_N_dom_sf"/>
</dbReference>
<feature type="compositionally biased region" description="Basic and acidic residues" evidence="10">
    <location>
        <begin position="225"/>
        <end position="259"/>
    </location>
</feature>
<dbReference type="PANTHER" id="PTHR45932">
    <property type="entry name" value="PATELLIN-1"/>
    <property type="match status" value="1"/>
</dbReference>
<feature type="region of interest" description="Disordered" evidence="10">
    <location>
        <begin position="113"/>
        <end position="140"/>
    </location>
</feature>
<evidence type="ECO:0000256" key="6">
    <source>
        <dbReference type="ARBA" id="ARBA00022618"/>
    </source>
</evidence>
<dbReference type="PROSITE" id="PS50866">
    <property type="entry name" value="GOLD"/>
    <property type="match status" value="1"/>
</dbReference>
<dbReference type="SMART" id="SM00516">
    <property type="entry name" value="SEC14"/>
    <property type="match status" value="1"/>
</dbReference>
<evidence type="ECO:0000256" key="1">
    <source>
        <dbReference type="ARBA" id="ARBA00004370"/>
    </source>
</evidence>
<dbReference type="Pfam" id="PF25099">
    <property type="entry name" value="GOLD_PATL1_C"/>
    <property type="match status" value="1"/>
</dbReference>
<dbReference type="SMART" id="SM01100">
    <property type="entry name" value="CRAL_TRIO_N"/>
    <property type="match status" value="1"/>
</dbReference>
<dbReference type="Pfam" id="PF03765">
    <property type="entry name" value="CRAL_TRIO_N"/>
    <property type="match status" value="1"/>
</dbReference>
<dbReference type="SUPFAM" id="SSF46938">
    <property type="entry name" value="CRAL/TRIO N-terminal domain"/>
    <property type="match status" value="1"/>
</dbReference>
<accession>F2ECB2</accession>
<feature type="compositionally biased region" description="Basic and acidic residues" evidence="10">
    <location>
        <begin position="283"/>
        <end position="300"/>
    </location>
</feature>
<feature type="domain" description="CRAL-TRIO" evidence="11">
    <location>
        <begin position="392"/>
        <end position="567"/>
    </location>
</feature>
<evidence type="ECO:0000256" key="7">
    <source>
        <dbReference type="ARBA" id="ARBA00023121"/>
    </source>
</evidence>
<dbReference type="InterPro" id="IPR044834">
    <property type="entry name" value="PATL"/>
</dbReference>
<dbReference type="GO" id="GO:0016020">
    <property type="term" value="C:membrane"/>
    <property type="evidence" value="ECO:0007669"/>
    <property type="project" value="UniProtKB-SubCell"/>
</dbReference>
<feature type="region of interest" description="Disordered" evidence="10">
    <location>
        <begin position="175"/>
        <end position="264"/>
    </location>
</feature>
<dbReference type="InterPro" id="IPR009038">
    <property type="entry name" value="GOLD_dom"/>
</dbReference>
<dbReference type="InterPro" id="IPR001251">
    <property type="entry name" value="CRAL-TRIO_dom"/>
</dbReference>
<dbReference type="PROSITE" id="PS50191">
    <property type="entry name" value="CRAL_TRIO"/>
    <property type="match status" value="1"/>
</dbReference>
<feature type="compositionally biased region" description="Pro residues" evidence="10">
    <location>
        <begin position="179"/>
        <end position="188"/>
    </location>
</feature>
<dbReference type="InterPro" id="IPR056794">
    <property type="entry name" value="PATL1-6_C_GOLD"/>
</dbReference>
<protein>
    <submittedName>
        <fullName evidence="13">Predicted protein</fullName>
    </submittedName>
</protein>
<evidence type="ECO:0000259" key="12">
    <source>
        <dbReference type="PROSITE" id="PS50866"/>
    </source>
</evidence>
<keyword evidence="8" id="KW-0472">Membrane</keyword>
<dbReference type="Gene3D" id="3.40.525.10">
    <property type="entry name" value="CRAL-TRIO lipid binding domain"/>
    <property type="match status" value="1"/>
</dbReference>
<dbReference type="InterPro" id="IPR036598">
    <property type="entry name" value="GOLD_dom_sf"/>
</dbReference>
<evidence type="ECO:0000256" key="2">
    <source>
        <dbReference type="ARBA" id="ARBA00004496"/>
    </source>
</evidence>
<keyword evidence="9" id="KW-0131">Cell cycle</keyword>
<dbReference type="SUPFAM" id="SSF101576">
    <property type="entry name" value="Supernatant protein factor (SPF), C-terminal domain"/>
    <property type="match status" value="1"/>
</dbReference>
<evidence type="ECO:0000256" key="4">
    <source>
        <dbReference type="ARBA" id="ARBA00022448"/>
    </source>
</evidence>
<evidence type="ECO:0000313" key="13">
    <source>
        <dbReference type="EMBL" id="BAK04984.1"/>
    </source>
</evidence>
<proteinExistence type="evidence at transcript level"/>
<keyword evidence="7" id="KW-0446">Lipid-binding</keyword>
<dbReference type="GO" id="GO:0005737">
    <property type="term" value="C:cytoplasm"/>
    <property type="evidence" value="ECO:0007669"/>
    <property type="project" value="UniProtKB-SubCell"/>
</dbReference>
<dbReference type="GO" id="GO:0008289">
    <property type="term" value="F:lipid binding"/>
    <property type="evidence" value="ECO:0007669"/>
    <property type="project" value="UniProtKB-KW"/>
</dbReference>
<dbReference type="AlphaFoldDB" id="F2ECB2"/>
<evidence type="ECO:0000256" key="10">
    <source>
        <dbReference type="SAM" id="MobiDB-lite"/>
    </source>
</evidence>
<evidence type="ECO:0000256" key="9">
    <source>
        <dbReference type="ARBA" id="ARBA00023306"/>
    </source>
</evidence>
<name>F2ECB2_HORVV</name>
<dbReference type="Pfam" id="PF00650">
    <property type="entry name" value="CRAL_TRIO"/>
    <property type="match status" value="1"/>
</dbReference>
<feature type="region of interest" description="Disordered" evidence="10">
    <location>
        <begin position="279"/>
        <end position="300"/>
    </location>
</feature>